<comment type="caution">
    <text evidence="1">The sequence shown here is derived from an EMBL/GenBank/DDBJ whole genome shotgun (WGS) entry which is preliminary data.</text>
</comment>
<evidence type="ECO:0000313" key="1">
    <source>
        <dbReference type="EMBL" id="KAI0064202.1"/>
    </source>
</evidence>
<reference evidence="1" key="2">
    <citation type="journal article" date="2022" name="New Phytol.">
        <title>Evolutionary transition to the ectomycorrhizal habit in the genomes of a hyperdiverse lineage of mushroom-forming fungi.</title>
        <authorList>
            <person name="Looney B."/>
            <person name="Miyauchi S."/>
            <person name="Morin E."/>
            <person name="Drula E."/>
            <person name="Courty P.E."/>
            <person name="Kohler A."/>
            <person name="Kuo A."/>
            <person name="LaButti K."/>
            <person name="Pangilinan J."/>
            <person name="Lipzen A."/>
            <person name="Riley R."/>
            <person name="Andreopoulos W."/>
            <person name="He G."/>
            <person name="Johnson J."/>
            <person name="Nolan M."/>
            <person name="Tritt A."/>
            <person name="Barry K.W."/>
            <person name="Grigoriev I.V."/>
            <person name="Nagy L.G."/>
            <person name="Hibbett D."/>
            <person name="Henrissat B."/>
            <person name="Matheny P.B."/>
            <person name="Labbe J."/>
            <person name="Martin F.M."/>
        </authorList>
    </citation>
    <scope>NUCLEOTIDE SEQUENCE</scope>
    <source>
        <strain evidence="1">HHB10654</strain>
    </source>
</reference>
<evidence type="ECO:0000313" key="2">
    <source>
        <dbReference type="Proteomes" id="UP000814140"/>
    </source>
</evidence>
<dbReference type="Proteomes" id="UP000814140">
    <property type="component" value="Unassembled WGS sequence"/>
</dbReference>
<sequence>HVSDLPASRKLQGLASFTSKEFMCPHDKMKFYMLVDPACFNPQTFEKRNDWKYLKYAYRSQATDDPALQDAIFEKRGVRWSVMDKLPNWFPAQSGVIDFMHSMFLGITKHVIRNILYSAGMFNGSSSRAEHQPLTRLTEFFDAVWWPPSIGRLPSNLVKSGAGKADQWRTLISIFFVGVFVAWQKLEATVEEPTEADYARIRETSPSRNLPSHYDTLLQYTAAVRILATQSTTPFDVTRGMRHLGESFQSWAWIGCHLTPYCHLAMHFEPQFLRLGPSAYVTAAWAYERDNGVLARINHNGHAGGELEAMQMRRWWKKILMINLVRMFITTGVLYR</sequence>
<name>A0ACB8T6R8_9AGAM</name>
<accession>A0ACB8T6R8</accession>
<dbReference type="EMBL" id="MU277199">
    <property type="protein sequence ID" value="KAI0064202.1"/>
    <property type="molecule type" value="Genomic_DNA"/>
</dbReference>
<reference evidence="1" key="1">
    <citation type="submission" date="2021-03" db="EMBL/GenBank/DDBJ databases">
        <authorList>
            <consortium name="DOE Joint Genome Institute"/>
            <person name="Ahrendt S."/>
            <person name="Looney B.P."/>
            <person name="Miyauchi S."/>
            <person name="Morin E."/>
            <person name="Drula E."/>
            <person name="Courty P.E."/>
            <person name="Chicoki N."/>
            <person name="Fauchery L."/>
            <person name="Kohler A."/>
            <person name="Kuo A."/>
            <person name="Labutti K."/>
            <person name="Pangilinan J."/>
            <person name="Lipzen A."/>
            <person name="Riley R."/>
            <person name="Andreopoulos W."/>
            <person name="He G."/>
            <person name="Johnson J."/>
            <person name="Barry K.W."/>
            <person name="Grigoriev I.V."/>
            <person name="Nagy L."/>
            <person name="Hibbett D."/>
            <person name="Henrissat B."/>
            <person name="Matheny P.B."/>
            <person name="Labbe J."/>
            <person name="Martin F."/>
        </authorList>
    </citation>
    <scope>NUCLEOTIDE SEQUENCE</scope>
    <source>
        <strain evidence="1">HHB10654</strain>
    </source>
</reference>
<gene>
    <name evidence="1" type="ORF">BV25DRAFT_1800806</name>
</gene>
<keyword evidence="2" id="KW-1185">Reference proteome</keyword>
<protein>
    <submittedName>
        <fullName evidence="1">Uncharacterized protein</fullName>
    </submittedName>
</protein>
<organism evidence="1 2">
    <name type="scientific">Artomyces pyxidatus</name>
    <dbReference type="NCBI Taxonomy" id="48021"/>
    <lineage>
        <taxon>Eukaryota</taxon>
        <taxon>Fungi</taxon>
        <taxon>Dikarya</taxon>
        <taxon>Basidiomycota</taxon>
        <taxon>Agaricomycotina</taxon>
        <taxon>Agaricomycetes</taxon>
        <taxon>Russulales</taxon>
        <taxon>Auriscalpiaceae</taxon>
        <taxon>Artomyces</taxon>
    </lineage>
</organism>
<proteinExistence type="predicted"/>
<feature type="non-terminal residue" evidence="1">
    <location>
        <position position="1"/>
    </location>
</feature>